<dbReference type="STRING" id="133381.A0A2T9ZAC4"/>
<name>A0A2T9ZAC4_9FUNG</name>
<evidence type="ECO:0000259" key="1">
    <source>
        <dbReference type="Pfam" id="PF21639"/>
    </source>
</evidence>
<dbReference type="GO" id="GO:0006270">
    <property type="term" value="P:DNA replication initiation"/>
    <property type="evidence" value="ECO:0007669"/>
    <property type="project" value="TreeGrafter"/>
</dbReference>
<evidence type="ECO:0000313" key="3">
    <source>
        <dbReference type="Proteomes" id="UP000245609"/>
    </source>
</evidence>
<gene>
    <name evidence="2" type="ORF">BB560_004046</name>
</gene>
<dbReference type="OrthoDB" id="365981at2759"/>
<dbReference type="EMBL" id="MBFS01001006">
    <property type="protein sequence ID" value="PVV01531.1"/>
    <property type="molecule type" value="Genomic_DNA"/>
</dbReference>
<dbReference type="InterPro" id="IPR048866">
    <property type="entry name" value="ORC5_lid"/>
</dbReference>
<comment type="caution">
    <text evidence="2">The sequence shown here is derived from an EMBL/GenBank/DDBJ whole genome shotgun (WGS) entry which is preliminary data.</text>
</comment>
<keyword evidence="3" id="KW-1185">Reference proteome</keyword>
<dbReference type="InterPro" id="IPR020796">
    <property type="entry name" value="ORC5"/>
</dbReference>
<feature type="domain" description="ORC5 lid" evidence="1">
    <location>
        <begin position="224"/>
        <end position="279"/>
    </location>
</feature>
<dbReference type="GO" id="GO:0003688">
    <property type="term" value="F:DNA replication origin binding"/>
    <property type="evidence" value="ECO:0007669"/>
    <property type="project" value="TreeGrafter"/>
</dbReference>
<proteinExistence type="predicted"/>
<reference evidence="2 3" key="1">
    <citation type="journal article" date="2018" name="MBio">
        <title>Comparative Genomics Reveals the Core Gene Toolbox for the Fungus-Insect Symbiosis.</title>
        <authorList>
            <person name="Wang Y."/>
            <person name="Stata M."/>
            <person name="Wang W."/>
            <person name="Stajich J.E."/>
            <person name="White M.M."/>
            <person name="Moncalvo J.M."/>
        </authorList>
    </citation>
    <scope>NUCLEOTIDE SEQUENCE [LARGE SCALE GENOMIC DNA]</scope>
    <source>
        <strain evidence="2 3">SC-DP-2</strain>
    </source>
</reference>
<dbReference type="Pfam" id="PF21639">
    <property type="entry name" value="ORC5_lid"/>
    <property type="match status" value="1"/>
</dbReference>
<organism evidence="2 3">
    <name type="scientific">Smittium megazygosporum</name>
    <dbReference type="NCBI Taxonomy" id="133381"/>
    <lineage>
        <taxon>Eukaryota</taxon>
        <taxon>Fungi</taxon>
        <taxon>Fungi incertae sedis</taxon>
        <taxon>Zoopagomycota</taxon>
        <taxon>Kickxellomycotina</taxon>
        <taxon>Harpellomycetes</taxon>
        <taxon>Harpellales</taxon>
        <taxon>Legeriomycetaceae</taxon>
        <taxon>Smittium</taxon>
    </lineage>
</organism>
<dbReference type="SUPFAM" id="SSF52540">
    <property type="entry name" value="P-loop containing nucleoside triphosphate hydrolases"/>
    <property type="match status" value="1"/>
</dbReference>
<accession>A0A2T9ZAC4</accession>
<dbReference type="InterPro" id="IPR027417">
    <property type="entry name" value="P-loop_NTPase"/>
</dbReference>
<dbReference type="PANTHER" id="PTHR12705">
    <property type="entry name" value="ORIGIN RECOGNITION COMPLEX SUBUNIT 5"/>
    <property type="match status" value="1"/>
</dbReference>
<dbReference type="GO" id="GO:0005664">
    <property type="term" value="C:nuclear origin of replication recognition complex"/>
    <property type="evidence" value="ECO:0007669"/>
    <property type="project" value="TreeGrafter"/>
</dbReference>
<dbReference type="AlphaFoldDB" id="A0A2T9ZAC4"/>
<sequence>MTKAIHSQLLKEYPGRTKQIEELQRLITLECSVPFLYINGLPSTGKTSIVNRFFELYSHEFNSPSKKNQPTKAPGSSFRFAFIDCIDCLSQKTLFRRILRSWFKDTKASSFKSIENTCETVEDFILVNNSIPELEFDTKYIVLDNAEKLKSLDPLFIPSLLEISDILQISIIMISVLPWENIRPQATSCPEPICLYFTQYSKPEVIDILKLDCPIDEPENFFLTFVDSLYETFRRSCKDLNEFRLLVSLLYPKYVQPVFEGQATRNETARLFKLCQPYFVLAIDKLHLREISAYDWQSKSILASAKNDFETIEKSINKISSKSGTHH</sequence>
<dbReference type="PANTHER" id="PTHR12705:SF0">
    <property type="entry name" value="ORIGIN RECOGNITION COMPLEX SUBUNIT 5"/>
    <property type="match status" value="1"/>
</dbReference>
<dbReference type="Proteomes" id="UP000245609">
    <property type="component" value="Unassembled WGS sequence"/>
</dbReference>
<dbReference type="Gene3D" id="3.40.50.300">
    <property type="entry name" value="P-loop containing nucleotide triphosphate hydrolases"/>
    <property type="match status" value="1"/>
</dbReference>
<protein>
    <recommendedName>
        <fullName evidence="1">ORC5 lid domain-containing protein</fullName>
    </recommendedName>
</protein>
<evidence type="ECO:0000313" key="2">
    <source>
        <dbReference type="EMBL" id="PVV01531.1"/>
    </source>
</evidence>